<name>A0A653C9L3_CALMS</name>
<feature type="signal peptide" evidence="12">
    <location>
        <begin position="1"/>
        <end position="16"/>
    </location>
</feature>
<keyword evidence="9 11" id="KW-0324">Glycolysis</keyword>
<dbReference type="Proteomes" id="UP000410492">
    <property type="component" value="Unassembled WGS sequence"/>
</dbReference>
<keyword evidence="8 11" id="KW-0312">Gluconeogenesis</keyword>
<dbReference type="OrthoDB" id="6715177at2759"/>
<dbReference type="InterPro" id="IPR020861">
    <property type="entry name" value="Triosephosphate_isomerase_AS"/>
</dbReference>
<accession>A0A653C9L3</accession>
<dbReference type="GO" id="GO:0004807">
    <property type="term" value="F:triose-phosphate isomerase activity"/>
    <property type="evidence" value="ECO:0007669"/>
    <property type="project" value="UniProtKB-EC"/>
</dbReference>
<dbReference type="EC" id="5.3.1.1" evidence="6 11"/>
<evidence type="ECO:0000256" key="8">
    <source>
        <dbReference type="ARBA" id="ARBA00022432"/>
    </source>
</evidence>
<evidence type="ECO:0000256" key="1">
    <source>
        <dbReference type="ARBA" id="ARBA00000474"/>
    </source>
</evidence>
<dbReference type="FunFam" id="3.20.20.70:FF:000025">
    <property type="entry name" value="Triosephosphate isomerase"/>
    <property type="match status" value="1"/>
</dbReference>
<keyword evidence="12" id="KW-0732">Signal</keyword>
<dbReference type="InterPro" id="IPR035990">
    <property type="entry name" value="TIM_sf"/>
</dbReference>
<keyword evidence="10 11" id="KW-0413">Isomerase</keyword>
<dbReference type="GO" id="GO:0005829">
    <property type="term" value="C:cytosol"/>
    <property type="evidence" value="ECO:0007669"/>
    <property type="project" value="TreeGrafter"/>
</dbReference>
<dbReference type="InterPro" id="IPR013785">
    <property type="entry name" value="Aldolase_TIM"/>
</dbReference>
<dbReference type="PANTHER" id="PTHR21139:SF2">
    <property type="entry name" value="TRIOSEPHOSPHATE ISOMERASE"/>
    <property type="match status" value="1"/>
</dbReference>
<organism evidence="13 14">
    <name type="scientific">Callosobruchus maculatus</name>
    <name type="common">Southern cowpea weevil</name>
    <name type="synonym">Pulse bruchid</name>
    <dbReference type="NCBI Taxonomy" id="64391"/>
    <lineage>
        <taxon>Eukaryota</taxon>
        <taxon>Metazoa</taxon>
        <taxon>Ecdysozoa</taxon>
        <taxon>Arthropoda</taxon>
        <taxon>Hexapoda</taxon>
        <taxon>Insecta</taxon>
        <taxon>Pterygota</taxon>
        <taxon>Neoptera</taxon>
        <taxon>Endopterygota</taxon>
        <taxon>Coleoptera</taxon>
        <taxon>Polyphaga</taxon>
        <taxon>Cucujiformia</taxon>
        <taxon>Chrysomeloidea</taxon>
        <taxon>Chrysomelidae</taxon>
        <taxon>Bruchinae</taxon>
        <taxon>Bruchini</taxon>
        <taxon>Callosobruchus</taxon>
    </lineage>
</organism>
<reference evidence="13 14" key="1">
    <citation type="submission" date="2019-01" db="EMBL/GenBank/DDBJ databases">
        <authorList>
            <person name="Sayadi A."/>
        </authorList>
    </citation>
    <scope>NUCLEOTIDE SEQUENCE [LARGE SCALE GENOMIC DNA]</scope>
</reference>
<dbReference type="Gene3D" id="3.20.20.70">
    <property type="entry name" value="Aldolase class I"/>
    <property type="match status" value="1"/>
</dbReference>
<protein>
    <recommendedName>
        <fullName evidence="7 11">Triosephosphate isomerase</fullName>
        <ecNumber evidence="6 11">5.3.1.1</ecNumber>
    </recommendedName>
</protein>
<evidence type="ECO:0000256" key="12">
    <source>
        <dbReference type="SAM" id="SignalP"/>
    </source>
</evidence>
<dbReference type="PANTHER" id="PTHR21139">
    <property type="entry name" value="TRIOSEPHOSPHATE ISOMERASE"/>
    <property type="match status" value="1"/>
</dbReference>
<dbReference type="EMBL" id="CAACVG010007138">
    <property type="protein sequence ID" value="VEN43810.1"/>
    <property type="molecule type" value="Genomic_DNA"/>
</dbReference>
<dbReference type="GO" id="GO:0046166">
    <property type="term" value="P:glyceraldehyde-3-phosphate biosynthetic process"/>
    <property type="evidence" value="ECO:0007669"/>
    <property type="project" value="TreeGrafter"/>
</dbReference>
<feature type="chain" id="PRO_5024795369" description="Triosephosphate isomerase" evidence="12">
    <location>
        <begin position="17"/>
        <end position="277"/>
    </location>
</feature>
<comment type="subunit">
    <text evidence="5">Homodimer.</text>
</comment>
<evidence type="ECO:0000256" key="6">
    <source>
        <dbReference type="ARBA" id="ARBA00011940"/>
    </source>
</evidence>
<dbReference type="UniPathway" id="UPA00109">
    <property type="reaction ID" value="UER00189"/>
</dbReference>
<evidence type="ECO:0000256" key="2">
    <source>
        <dbReference type="ARBA" id="ARBA00004680"/>
    </source>
</evidence>
<dbReference type="Pfam" id="PF00121">
    <property type="entry name" value="TIM"/>
    <property type="match status" value="1"/>
</dbReference>
<evidence type="ECO:0000256" key="9">
    <source>
        <dbReference type="ARBA" id="ARBA00023152"/>
    </source>
</evidence>
<comment type="similarity">
    <text evidence="4 11">Belongs to the triosephosphate isomerase family.</text>
</comment>
<dbReference type="UniPathway" id="UPA00138"/>
<evidence type="ECO:0000256" key="11">
    <source>
        <dbReference type="RuleBase" id="RU363013"/>
    </source>
</evidence>
<dbReference type="HAMAP" id="MF_00147_B">
    <property type="entry name" value="TIM_B"/>
    <property type="match status" value="1"/>
</dbReference>
<dbReference type="PROSITE" id="PS51440">
    <property type="entry name" value="TIM_2"/>
    <property type="match status" value="1"/>
</dbReference>
<comment type="pathway">
    <text evidence="2 11">Carbohydrate degradation; glycolysis; D-glyceraldehyde 3-phosphate from glycerone phosphate: step 1/1.</text>
</comment>
<sequence>MFHLLKFSFIVKSALPQVYQRCFSNGCPPGMARKFVVGGNWKMNGNKKQIDEILGFLKTGPLNADTEVIVGVPAVYLDYVKCNAPPNVEVAAQNCYKAEKGAFTGEISPMMLKDIGVCWVILGHSERRQIFGESDELIAEKVAFALENGLKVIACIGETLNEREAGKTEEVVFRQTQAIADKIKDWTNVVIAYEPVWAIGTGKTATPEQAQDVHKALRCYISEKISPNVAESVRIQYGGSVTAANCKDLGAKPDIDGFLVGGASLKPEFVQIVNARQ</sequence>
<evidence type="ECO:0000256" key="3">
    <source>
        <dbReference type="ARBA" id="ARBA00004742"/>
    </source>
</evidence>
<dbReference type="CDD" id="cd00311">
    <property type="entry name" value="TIM"/>
    <property type="match status" value="1"/>
</dbReference>
<dbReference type="GO" id="GO:0019563">
    <property type="term" value="P:glycerol catabolic process"/>
    <property type="evidence" value="ECO:0007669"/>
    <property type="project" value="TreeGrafter"/>
</dbReference>
<dbReference type="PROSITE" id="PS00171">
    <property type="entry name" value="TIM_1"/>
    <property type="match status" value="1"/>
</dbReference>
<evidence type="ECO:0000256" key="4">
    <source>
        <dbReference type="ARBA" id="ARBA00007422"/>
    </source>
</evidence>
<comment type="pathway">
    <text evidence="3 11">Carbohydrate biosynthesis; gluconeogenesis.</text>
</comment>
<keyword evidence="14" id="KW-1185">Reference proteome</keyword>
<evidence type="ECO:0000313" key="13">
    <source>
        <dbReference type="EMBL" id="VEN43810.1"/>
    </source>
</evidence>
<evidence type="ECO:0000313" key="14">
    <source>
        <dbReference type="Proteomes" id="UP000410492"/>
    </source>
</evidence>
<gene>
    <name evidence="13" type="ORF">CALMAC_LOCUS6829</name>
</gene>
<evidence type="ECO:0000256" key="7">
    <source>
        <dbReference type="ARBA" id="ARBA00019397"/>
    </source>
</evidence>
<dbReference type="AlphaFoldDB" id="A0A653C9L3"/>
<evidence type="ECO:0000256" key="10">
    <source>
        <dbReference type="ARBA" id="ARBA00023235"/>
    </source>
</evidence>
<proteinExistence type="inferred from homology"/>
<comment type="catalytic activity">
    <reaction evidence="1 11">
        <text>D-glyceraldehyde 3-phosphate = dihydroxyacetone phosphate</text>
        <dbReference type="Rhea" id="RHEA:18585"/>
        <dbReference type="ChEBI" id="CHEBI:57642"/>
        <dbReference type="ChEBI" id="CHEBI:59776"/>
        <dbReference type="EC" id="5.3.1.1"/>
    </reaction>
</comment>
<dbReference type="NCBIfam" id="TIGR00419">
    <property type="entry name" value="tim"/>
    <property type="match status" value="1"/>
</dbReference>
<dbReference type="InterPro" id="IPR022896">
    <property type="entry name" value="TrioseP_Isoase_bac/euk"/>
</dbReference>
<dbReference type="InterPro" id="IPR000652">
    <property type="entry name" value="Triosephosphate_isomerase"/>
</dbReference>
<dbReference type="SUPFAM" id="SSF51351">
    <property type="entry name" value="Triosephosphate isomerase (TIM)"/>
    <property type="match status" value="1"/>
</dbReference>
<dbReference type="GO" id="GO:0006094">
    <property type="term" value="P:gluconeogenesis"/>
    <property type="evidence" value="ECO:0007669"/>
    <property type="project" value="UniProtKB-UniPathway"/>
</dbReference>
<dbReference type="GO" id="GO:0006096">
    <property type="term" value="P:glycolytic process"/>
    <property type="evidence" value="ECO:0007669"/>
    <property type="project" value="UniProtKB-UniPathway"/>
</dbReference>
<evidence type="ECO:0000256" key="5">
    <source>
        <dbReference type="ARBA" id="ARBA00011738"/>
    </source>
</evidence>